<organism evidence="2 3">
    <name type="scientific">Gossypium stocksii</name>
    <dbReference type="NCBI Taxonomy" id="47602"/>
    <lineage>
        <taxon>Eukaryota</taxon>
        <taxon>Viridiplantae</taxon>
        <taxon>Streptophyta</taxon>
        <taxon>Embryophyta</taxon>
        <taxon>Tracheophyta</taxon>
        <taxon>Spermatophyta</taxon>
        <taxon>Magnoliopsida</taxon>
        <taxon>eudicotyledons</taxon>
        <taxon>Gunneridae</taxon>
        <taxon>Pentapetalae</taxon>
        <taxon>rosids</taxon>
        <taxon>malvids</taxon>
        <taxon>Malvales</taxon>
        <taxon>Malvaceae</taxon>
        <taxon>Malvoideae</taxon>
        <taxon>Gossypium</taxon>
    </lineage>
</organism>
<dbReference type="AlphaFoldDB" id="A0A9D3WKH5"/>
<feature type="compositionally biased region" description="Polar residues" evidence="1">
    <location>
        <begin position="28"/>
        <end position="41"/>
    </location>
</feature>
<feature type="compositionally biased region" description="Acidic residues" evidence="1">
    <location>
        <begin position="1"/>
        <end position="11"/>
    </location>
</feature>
<evidence type="ECO:0000256" key="1">
    <source>
        <dbReference type="SAM" id="MobiDB-lite"/>
    </source>
</evidence>
<feature type="region of interest" description="Disordered" evidence="1">
    <location>
        <begin position="1"/>
        <end position="50"/>
    </location>
</feature>
<feature type="non-terminal residue" evidence="2">
    <location>
        <position position="1"/>
    </location>
</feature>
<name>A0A9D3WKH5_9ROSI</name>
<dbReference type="EMBL" id="JAIQCV010000001">
    <property type="protein sequence ID" value="KAH1130056.1"/>
    <property type="molecule type" value="Genomic_DNA"/>
</dbReference>
<protein>
    <submittedName>
        <fullName evidence="2">Uncharacterized protein</fullName>
    </submittedName>
</protein>
<accession>A0A9D3WKH5</accession>
<sequence>KEIKEPEEETEKIESVSITTDCKEKEANSTPTPLVDNTSAIQPPFIKPMNKHDSEINRIIYKVTKYDDEQEHMPL</sequence>
<dbReference type="Proteomes" id="UP000828251">
    <property type="component" value="Unassembled WGS sequence"/>
</dbReference>
<proteinExistence type="predicted"/>
<reference evidence="2 3" key="1">
    <citation type="journal article" date="2021" name="Plant Biotechnol. J.">
        <title>Multi-omics assisted identification of the key and species-specific regulatory components of drought-tolerant mechanisms in Gossypium stocksii.</title>
        <authorList>
            <person name="Yu D."/>
            <person name="Ke L."/>
            <person name="Zhang D."/>
            <person name="Wu Y."/>
            <person name="Sun Y."/>
            <person name="Mei J."/>
            <person name="Sun J."/>
            <person name="Sun Y."/>
        </authorList>
    </citation>
    <scope>NUCLEOTIDE SEQUENCE [LARGE SCALE GENOMIC DNA]</scope>
    <source>
        <strain evidence="3">cv. E1</strain>
        <tissue evidence="2">Leaf</tissue>
    </source>
</reference>
<evidence type="ECO:0000313" key="2">
    <source>
        <dbReference type="EMBL" id="KAH1130056.1"/>
    </source>
</evidence>
<comment type="caution">
    <text evidence="2">The sequence shown here is derived from an EMBL/GenBank/DDBJ whole genome shotgun (WGS) entry which is preliminary data.</text>
</comment>
<keyword evidence="3" id="KW-1185">Reference proteome</keyword>
<evidence type="ECO:0000313" key="3">
    <source>
        <dbReference type="Proteomes" id="UP000828251"/>
    </source>
</evidence>
<gene>
    <name evidence="2" type="ORF">J1N35_001434</name>
</gene>